<dbReference type="EMBL" id="JACOGF010000002">
    <property type="protein sequence ID" value="MBC3916976.1"/>
    <property type="molecule type" value="Genomic_DNA"/>
</dbReference>
<feature type="compositionally biased region" description="Low complexity" evidence="1">
    <location>
        <begin position="28"/>
        <end position="39"/>
    </location>
</feature>
<keyword evidence="3" id="KW-0675">Receptor</keyword>
<dbReference type="NCBIfam" id="TIGR01782">
    <property type="entry name" value="TonB-Xanth-Caul"/>
    <property type="match status" value="1"/>
</dbReference>
<sequence>MTSMMANDLALAQDSKPATTQGSKAVEPATPAAPAAPAKPGEKSTDNEVSTIVVVGTRASQQSAIDRKKHATTALDSIVAEDVGAFPDRNIGEAISRISGISLDRGDFGEGVSVTVRGNGPDLTRVEIDGQAVQSAGGSDMNGGGFGRAVEFRQLSSDLIKSVDVVKGSTADMTEGALGGGIIITTRTGLDFKKPYASLRLATTQNSINKEWTPDMNLVLANKYLDGRLGVLLNVSASRITNDGHSSQISTTGIAGYARSLDFDNSPNKTFAFNPSTVSTTDLAATTPIVASPLTAGGVFNSETPMSLVNKSAAAKTKADCYAAFPALTSAQSAAVNGTTARNAAITQRTSELETCLNQWNDYTPSLVRFIEKRQKEERKSFDLRFDFKVDNNLSLYVKGSGNSRKVEDNFLTYGLGGLNINTASVLSPTYQGVSFVDSATGVRTAVPGSGYYVYDNISGRTGLPAAAGAVANVIPGSVVVDANHHVTKFTITDGSASTDQIQNTMETKSTYLQGGGLYKNDRFKAEFFIADARSDFSRADKRTSWTTPYGEATLSVLPNGLWTYAFPATSTFDQANPAQYSNLNAATSARAAVAATINNPAIPAYTIAQQPLLTQAPQISYSPKLIETGEKTAKLDLTYNTTDKLPWLTQIKTGFNLRDSNASSWGGGGATIQSAIGTFGTAGYVPPVVLPTNNLRGSFVGCENTPGSLGAGGAPCNYGYVPNTNLSNTQYGTTTLTQAQFLDVITQSMIPASSQFMAGLPDRPANLINGWRQIDVAKAFDLLGVPNMNFNCMKSCKASDGKVYAQPVSQNSEKTKSGYFMLDFEKDELPFGMEFAANFGVRYVNTEIHATGQMFFTSITKTASFDPANPTVATGVQSSTLMKNTSLDSNTTDILPISNLSLWVIPNKFVVRYNHAKTVARPPIARLLPTGTCTYDERRVGSFDPDGSGADMGCTGTIGNPNLKAQSNINQNLSAEWYPNKDTMLSIGAFKQTGKIGPAIAVGKSNVALFSGTSDIDPVTGKKLSDFEFGYSTWENGPATTRKGIEIGGKLAFTFLPWYFKYTGVDFNYSKLKSSDSISVRELISGDSLPPTLESSYTTNLSLWYDDGALSARIAYQARANYFTCIAGCGNNIASTYTYPNDGGGFYRTPYNPGAPNFKDATAFIDAKIGYRFKNGLELFAEARNLGLATTTSSQAQYASFANGIPSLNDYAYAGRRIMVGINMRN</sequence>
<reference evidence="3 4" key="1">
    <citation type="submission" date="2020-08" db="EMBL/GenBank/DDBJ databases">
        <title>Novel species isolated from subtropical streams in China.</title>
        <authorList>
            <person name="Lu H."/>
        </authorList>
    </citation>
    <scope>NUCLEOTIDE SEQUENCE [LARGE SCALE GENOMIC DNA]</scope>
    <source>
        <strain evidence="3 4">CY18W</strain>
    </source>
</reference>
<dbReference type="Proteomes" id="UP000650424">
    <property type="component" value="Unassembled WGS sequence"/>
</dbReference>
<organism evidence="3 4">
    <name type="scientific">Undibacterium hunanense</name>
    <dbReference type="NCBI Taxonomy" id="2762292"/>
    <lineage>
        <taxon>Bacteria</taxon>
        <taxon>Pseudomonadati</taxon>
        <taxon>Pseudomonadota</taxon>
        <taxon>Betaproteobacteria</taxon>
        <taxon>Burkholderiales</taxon>
        <taxon>Oxalobacteraceae</taxon>
        <taxon>Undibacterium</taxon>
    </lineage>
</organism>
<dbReference type="Pfam" id="PF07715">
    <property type="entry name" value="Plug"/>
    <property type="match status" value="1"/>
</dbReference>
<dbReference type="PANTHER" id="PTHR40980:SF3">
    <property type="entry name" value="TONB-DEPENDENT RECEPTOR-LIKE BETA-BARREL DOMAIN-CONTAINING PROTEIN"/>
    <property type="match status" value="1"/>
</dbReference>
<dbReference type="Gene3D" id="2.170.130.10">
    <property type="entry name" value="TonB-dependent receptor, plug domain"/>
    <property type="match status" value="1"/>
</dbReference>
<evidence type="ECO:0000256" key="1">
    <source>
        <dbReference type="SAM" id="MobiDB-lite"/>
    </source>
</evidence>
<comment type="caution">
    <text evidence="3">The sequence shown here is derived from an EMBL/GenBank/DDBJ whole genome shotgun (WGS) entry which is preliminary data.</text>
</comment>
<accession>A0ABR6ZM49</accession>
<protein>
    <submittedName>
        <fullName evidence="3">TonB-dependent receptor</fullName>
    </submittedName>
</protein>
<name>A0ABR6ZM49_9BURK</name>
<proteinExistence type="predicted"/>
<evidence type="ECO:0000313" key="4">
    <source>
        <dbReference type="Proteomes" id="UP000650424"/>
    </source>
</evidence>
<gene>
    <name evidence="3" type="ORF">H8L32_05760</name>
</gene>
<dbReference type="SUPFAM" id="SSF56935">
    <property type="entry name" value="Porins"/>
    <property type="match status" value="1"/>
</dbReference>
<dbReference type="InterPro" id="IPR010104">
    <property type="entry name" value="TonB_rcpt_bac"/>
</dbReference>
<evidence type="ECO:0000313" key="3">
    <source>
        <dbReference type="EMBL" id="MBC3916976.1"/>
    </source>
</evidence>
<dbReference type="InterPro" id="IPR037066">
    <property type="entry name" value="Plug_dom_sf"/>
</dbReference>
<feature type="domain" description="TonB-dependent receptor plug" evidence="2">
    <location>
        <begin position="68"/>
        <end position="180"/>
    </location>
</feature>
<keyword evidence="4" id="KW-1185">Reference proteome</keyword>
<dbReference type="PANTHER" id="PTHR40980">
    <property type="entry name" value="PLUG DOMAIN-CONTAINING PROTEIN"/>
    <property type="match status" value="1"/>
</dbReference>
<dbReference type="InterPro" id="IPR012910">
    <property type="entry name" value="Plug_dom"/>
</dbReference>
<feature type="region of interest" description="Disordered" evidence="1">
    <location>
        <begin position="1"/>
        <end position="48"/>
    </location>
</feature>
<evidence type="ECO:0000259" key="2">
    <source>
        <dbReference type="Pfam" id="PF07715"/>
    </source>
</evidence>